<keyword evidence="10" id="KW-0540">Nuclease</keyword>
<evidence type="ECO:0000259" key="26">
    <source>
        <dbReference type="Pfam" id="PF13691"/>
    </source>
</evidence>
<feature type="region of interest" description="Disordered" evidence="25">
    <location>
        <begin position="792"/>
        <end position="836"/>
    </location>
</feature>
<dbReference type="KEGG" id="pki:111856061"/>
<evidence type="ECO:0000256" key="19">
    <source>
        <dbReference type="ARBA" id="ARBA00030689"/>
    </source>
</evidence>
<evidence type="ECO:0000256" key="17">
    <source>
        <dbReference type="ARBA" id="ARBA00023242"/>
    </source>
</evidence>
<comment type="function">
    <text evidence="23">Zinc phosphodiesterase, which displays mitochondrial tRNA 3'-processing endonuclease activity. Involved in tRNA maturation, by removing a 3'-trailer from precursor tRNA. Associates with mitochondrial DNA complexes at the nucleoids to initiate RNA processing and ribosome assembly.</text>
</comment>
<feature type="compositionally biased region" description="Basic and acidic residues" evidence="25">
    <location>
        <begin position="794"/>
        <end position="836"/>
    </location>
</feature>
<keyword evidence="28" id="KW-1185">Reference proteome</keyword>
<reference evidence="27" key="1">
    <citation type="submission" date="2025-08" db="UniProtKB">
        <authorList>
            <consortium name="Ensembl"/>
        </authorList>
    </citation>
    <scope>IDENTIFICATION</scope>
</reference>
<dbReference type="Ensembl" id="ENSPKIT00000016778.1">
    <property type="protein sequence ID" value="ENSPKIP00000035839.1"/>
    <property type="gene ID" value="ENSPKIG00000014594.1"/>
</dbReference>
<dbReference type="Gene3D" id="3.60.15.10">
    <property type="entry name" value="Ribonuclease Z/Hydroxyacylglutathione hydrolase-like"/>
    <property type="match status" value="2"/>
</dbReference>
<comment type="subcellular location">
    <subcellularLocation>
        <location evidence="4">Mitochondrion matrix</location>
        <location evidence="4">Mitochondrion nucleoid</location>
    </subcellularLocation>
    <subcellularLocation>
        <location evidence="3">Nucleus</location>
    </subcellularLocation>
</comment>
<evidence type="ECO:0000256" key="5">
    <source>
        <dbReference type="ARBA" id="ARBA00007823"/>
    </source>
</evidence>
<dbReference type="InterPro" id="IPR036866">
    <property type="entry name" value="RibonucZ/Hydroxyglut_hydro"/>
</dbReference>
<keyword evidence="9" id="KW-0819">tRNA processing</keyword>
<evidence type="ECO:0000256" key="11">
    <source>
        <dbReference type="ARBA" id="ARBA00022723"/>
    </source>
</evidence>
<comment type="similarity">
    <text evidence="5">Belongs to the RNase Z family.</text>
</comment>
<evidence type="ECO:0000256" key="21">
    <source>
        <dbReference type="ARBA" id="ARBA00032104"/>
    </source>
</evidence>
<evidence type="ECO:0000256" key="10">
    <source>
        <dbReference type="ARBA" id="ARBA00022722"/>
    </source>
</evidence>
<dbReference type="GeneTree" id="ENSGT00730000111191"/>
<evidence type="ECO:0000256" key="24">
    <source>
        <dbReference type="ARBA" id="ARBA00047136"/>
    </source>
</evidence>
<dbReference type="GeneID" id="111856061"/>
<dbReference type="CDD" id="cd07718">
    <property type="entry name" value="RNaseZ_ELAC1_ELAC2-C-term-like_MBL-fold"/>
    <property type="match status" value="1"/>
</dbReference>
<keyword evidence="11" id="KW-0479">Metal-binding</keyword>
<evidence type="ECO:0000256" key="9">
    <source>
        <dbReference type="ARBA" id="ARBA00022694"/>
    </source>
</evidence>
<evidence type="ECO:0000256" key="22">
    <source>
        <dbReference type="ARBA" id="ARBA00032616"/>
    </source>
</evidence>
<evidence type="ECO:0000256" key="14">
    <source>
        <dbReference type="ARBA" id="ARBA00022833"/>
    </source>
</evidence>
<evidence type="ECO:0000256" key="16">
    <source>
        <dbReference type="ARBA" id="ARBA00023128"/>
    </source>
</evidence>
<evidence type="ECO:0000256" key="8">
    <source>
        <dbReference type="ARBA" id="ARBA00022553"/>
    </source>
</evidence>
<evidence type="ECO:0000256" key="4">
    <source>
        <dbReference type="ARBA" id="ARBA00004436"/>
    </source>
</evidence>
<feature type="domain" description="tRNase Z endonuclease" evidence="26">
    <location>
        <begin position="95"/>
        <end position="154"/>
    </location>
</feature>
<evidence type="ECO:0000256" key="3">
    <source>
        <dbReference type="ARBA" id="ARBA00004123"/>
    </source>
</evidence>
<evidence type="ECO:0000256" key="6">
    <source>
        <dbReference type="ARBA" id="ARBA00012477"/>
    </source>
</evidence>
<dbReference type="FunFam" id="3.60.15.10:FF:000014">
    <property type="entry name" value="Zinc phosphodiesterase ELAC protein 2"/>
    <property type="match status" value="1"/>
</dbReference>
<dbReference type="Pfam" id="PF13691">
    <property type="entry name" value="Lactamase_B_4"/>
    <property type="match status" value="1"/>
</dbReference>
<dbReference type="OrthoDB" id="527344at2759"/>
<dbReference type="InterPro" id="IPR047151">
    <property type="entry name" value="RNZ2-like"/>
</dbReference>
<dbReference type="InterPro" id="IPR027794">
    <property type="entry name" value="tRNase_Z_dom"/>
</dbReference>
<evidence type="ECO:0000256" key="7">
    <source>
        <dbReference type="ARBA" id="ARBA00013357"/>
    </source>
</evidence>
<accession>A0A3B3SYX2</accession>
<dbReference type="CTD" id="60528"/>
<evidence type="ECO:0000256" key="18">
    <source>
        <dbReference type="ARBA" id="ARBA00023271"/>
    </source>
</evidence>
<keyword evidence="16" id="KW-0496">Mitochondrion</keyword>
<evidence type="ECO:0000256" key="13">
    <source>
        <dbReference type="ARBA" id="ARBA00022801"/>
    </source>
</evidence>
<evidence type="ECO:0000313" key="27">
    <source>
        <dbReference type="Ensembl" id="ENSPKIP00000035839.1"/>
    </source>
</evidence>
<evidence type="ECO:0000256" key="15">
    <source>
        <dbReference type="ARBA" id="ARBA00022946"/>
    </source>
</evidence>
<keyword evidence="14" id="KW-0862">Zinc</keyword>
<comment type="subunit">
    <text evidence="24">Homodimer. Interacts with PTCD1.</text>
</comment>
<dbReference type="GO" id="GO:0042781">
    <property type="term" value="F:3'-tRNA processing endoribonuclease activity"/>
    <property type="evidence" value="ECO:0007669"/>
    <property type="project" value="UniProtKB-EC"/>
</dbReference>
<protein>
    <recommendedName>
        <fullName evidence="7">Zinc phosphodiesterase ELAC protein 2</fullName>
        <ecNumber evidence="6">3.1.26.11</ecNumber>
    </recommendedName>
    <alternativeName>
        <fullName evidence="22">ElaC homolog protein 2</fullName>
    </alternativeName>
    <alternativeName>
        <fullName evidence="20">Ribonuclease Z 2</fullName>
    </alternativeName>
    <alternativeName>
        <fullName evidence="21">tRNA 3 endonuclease 2</fullName>
    </alternativeName>
    <alternativeName>
        <fullName evidence="19">tRNase Z 2</fullName>
    </alternativeName>
</protein>
<dbReference type="EC" id="3.1.26.11" evidence="6"/>
<evidence type="ECO:0000256" key="25">
    <source>
        <dbReference type="SAM" id="MobiDB-lite"/>
    </source>
</evidence>
<keyword evidence="18" id="KW-1135">Mitochondrion nucleoid</keyword>
<keyword evidence="15" id="KW-0809">Transit peptide</keyword>
<dbReference type="GO" id="GO:0005634">
    <property type="term" value="C:nucleus"/>
    <property type="evidence" value="ECO:0007669"/>
    <property type="project" value="UniProtKB-SubCell"/>
</dbReference>
<evidence type="ECO:0000256" key="12">
    <source>
        <dbReference type="ARBA" id="ARBA00022759"/>
    </source>
</evidence>
<evidence type="ECO:0000256" key="23">
    <source>
        <dbReference type="ARBA" id="ARBA00046098"/>
    </source>
</evidence>
<dbReference type="GO" id="GO:1990180">
    <property type="term" value="P:mitochondrial tRNA 3'-end processing"/>
    <property type="evidence" value="ECO:0007669"/>
    <property type="project" value="TreeGrafter"/>
</dbReference>
<comment type="cofactor">
    <cofactor evidence="2">
        <name>Zn(2+)</name>
        <dbReference type="ChEBI" id="CHEBI:29105"/>
    </cofactor>
</comment>
<dbReference type="Pfam" id="PF23023">
    <property type="entry name" value="Anti-Pycsar_Apyc1"/>
    <property type="match status" value="1"/>
</dbReference>
<dbReference type="SUPFAM" id="SSF56281">
    <property type="entry name" value="Metallo-hydrolase/oxidoreductase"/>
    <property type="match status" value="2"/>
</dbReference>
<reference evidence="27" key="2">
    <citation type="submission" date="2025-09" db="UniProtKB">
        <authorList>
            <consortium name="Ensembl"/>
        </authorList>
    </citation>
    <scope>IDENTIFICATION</scope>
</reference>
<name>A0A3B3SYX2_9TELE</name>
<feature type="region of interest" description="Disordered" evidence="25">
    <location>
        <begin position="224"/>
        <end position="247"/>
    </location>
</feature>
<dbReference type="GO" id="GO:0042645">
    <property type="term" value="C:mitochondrial nucleoid"/>
    <property type="evidence" value="ECO:0007669"/>
    <property type="project" value="UniProtKB-SubCell"/>
</dbReference>
<dbReference type="RefSeq" id="XP_072560984.1">
    <property type="nucleotide sequence ID" value="XM_072704883.1"/>
</dbReference>
<evidence type="ECO:0000313" key="28">
    <source>
        <dbReference type="Proteomes" id="UP000261540"/>
    </source>
</evidence>
<keyword evidence="12" id="KW-0255">Endonuclease</keyword>
<comment type="catalytic activity">
    <reaction evidence="1">
        <text>Endonucleolytic cleavage of RNA, removing extra 3' nucleotides from tRNA precursor, generating 3' termini of tRNAs. A 3'-hydroxy group is left at the tRNA terminus and a 5'-phosphoryl group is left at the trailer molecule.</text>
        <dbReference type="EC" id="3.1.26.11"/>
    </reaction>
</comment>
<dbReference type="Proteomes" id="UP000261540">
    <property type="component" value="Unplaced"/>
</dbReference>
<dbReference type="AlphaFoldDB" id="A0A3B3SYX2"/>
<keyword evidence="8" id="KW-0597">Phosphoprotein</keyword>
<proteinExistence type="inferred from homology"/>
<dbReference type="STRING" id="1676925.ENSPKIP00000035839"/>
<dbReference type="PANTHER" id="PTHR12553">
    <property type="entry name" value="ZINC PHOSPHODIESTERASE ELAC PROTEIN 2"/>
    <property type="match status" value="1"/>
</dbReference>
<keyword evidence="13" id="KW-0378">Hydrolase</keyword>
<evidence type="ECO:0000256" key="1">
    <source>
        <dbReference type="ARBA" id="ARBA00000402"/>
    </source>
</evidence>
<organism evidence="27 28">
    <name type="scientific">Paramormyrops kingsleyae</name>
    <dbReference type="NCBI Taxonomy" id="1676925"/>
    <lineage>
        <taxon>Eukaryota</taxon>
        <taxon>Metazoa</taxon>
        <taxon>Chordata</taxon>
        <taxon>Craniata</taxon>
        <taxon>Vertebrata</taxon>
        <taxon>Euteleostomi</taxon>
        <taxon>Actinopterygii</taxon>
        <taxon>Neopterygii</taxon>
        <taxon>Teleostei</taxon>
        <taxon>Osteoglossocephala</taxon>
        <taxon>Osteoglossomorpha</taxon>
        <taxon>Osteoglossiformes</taxon>
        <taxon>Mormyridae</taxon>
        <taxon>Paramormyrops</taxon>
    </lineage>
</organism>
<evidence type="ECO:0000256" key="2">
    <source>
        <dbReference type="ARBA" id="ARBA00001947"/>
    </source>
</evidence>
<dbReference type="GO" id="GO:0046872">
    <property type="term" value="F:metal ion binding"/>
    <property type="evidence" value="ECO:0007669"/>
    <property type="project" value="UniProtKB-KW"/>
</dbReference>
<keyword evidence="17" id="KW-0539">Nucleus</keyword>
<sequence length="836" mass="93431">MFIIRKAFFDIRTTAGLFLKYSATAQCRCYSNTWVKNIFPRTLFLISRAMASNTNNNQKPRPKKPKPPRDTLRHVKIKEHRKNVDLHGASTVYIQVVGTGSRDNGPSLYVFSEYNRYLFNCGEGTQRLMHEHKLKASRLDNIFLTRMSYDNVGGLCGMILTLKDTGVPECVLSGPPQLEKYLSAIRVFSGPLNEIKLAVRPYTEPQYSDETMSVTQVPIFAKPAGRLPPSPGAGPADTGDGPGAGSTATKDPDLVVAFICKLNQKKGNFLVLKAKELGLPVGTAAIGPIIAALKDGRSVTFEGREIHPEEVCTPSDPGHAFIVLECPSLEFVQPLCTNETLRGYQSGGQVPVALVVHMTPESVLETEEYKQWMERFGPTTEHLILNEHVGTVHNVRCHKIQTQLNMIHPEIFPELKTYMAKGPRAAIHVPNVRAECLLKFQMRPKFEWQREAIPACDRDEFVREAMALPDFLGELEEWRRLQAADGGPPGGGAGKYPELVFLGTASSLPMKIRNVSGTLVNISTSQSLLLDCGEGTFGQLCRHYGDGVDELLTRLSTVFISHMHADHHTGLLHLLYQRERALETLGKPFAPVYLVAPLQIMHWLQQYDEHCQPILKHVNIIPSRFLVEGSEEPNNKTKSLIQAMLKKSELEKLQTCVVPHCRGSFGCSLWHPSGWKMVFSGDTMPSEALVQMGKGATLLIHEATLEDGMEEEARDKRHSTTSQAIDVGMKMNAEFIMLNHFSQRYAKIPLFNADFNDRVGISFDHMKVGLGDVGIIPKMVPSLKALFAEEIGEMEERREKRERRDLRQRDAETGNGSKRELEEASQELESKRLKAS</sequence>
<evidence type="ECO:0000256" key="20">
    <source>
        <dbReference type="ARBA" id="ARBA00030729"/>
    </source>
</evidence>
<dbReference type="PANTHER" id="PTHR12553:SF49">
    <property type="entry name" value="ZINC PHOSPHODIESTERASE ELAC PROTEIN 2"/>
    <property type="match status" value="1"/>
</dbReference>